<dbReference type="InterPro" id="IPR036872">
    <property type="entry name" value="CH_dom_sf"/>
</dbReference>
<comment type="caution">
    <text evidence="3">The sequence shown here is derived from an EMBL/GenBank/DDBJ whole genome shotgun (WGS) entry which is preliminary data.</text>
</comment>
<evidence type="ECO:0000256" key="1">
    <source>
        <dbReference type="SAM" id="MobiDB-lite"/>
    </source>
</evidence>
<dbReference type="Pfam" id="PF06294">
    <property type="entry name" value="CH_2"/>
    <property type="match status" value="1"/>
</dbReference>
<dbReference type="PANTHER" id="PTHR12509:SF9">
    <property type="entry name" value="SPERM FLAGELLAR PROTEIN 1 ISOFORM X1"/>
    <property type="match status" value="1"/>
</dbReference>
<accession>A0A8J4STW6</accession>
<dbReference type="PANTHER" id="PTHR12509">
    <property type="entry name" value="SPERMATOGENESIS-ASSOCIATED 4-RELATED"/>
    <property type="match status" value="1"/>
</dbReference>
<dbReference type="Gene3D" id="1.10.418.10">
    <property type="entry name" value="Calponin-like domain"/>
    <property type="match status" value="1"/>
</dbReference>
<dbReference type="SUPFAM" id="SSF47576">
    <property type="entry name" value="Calponin-homology domain, CH-domain"/>
    <property type="match status" value="1"/>
</dbReference>
<proteinExistence type="predicted"/>
<keyword evidence="4" id="KW-1185">Reference proteome</keyword>
<dbReference type="OrthoDB" id="193300at2759"/>
<dbReference type="GO" id="GO:0008017">
    <property type="term" value="F:microtubule binding"/>
    <property type="evidence" value="ECO:0007669"/>
    <property type="project" value="TreeGrafter"/>
</dbReference>
<organism evidence="3 4">
    <name type="scientific">Paragonimus heterotremus</name>
    <dbReference type="NCBI Taxonomy" id="100268"/>
    <lineage>
        <taxon>Eukaryota</taxon>
        <taxon>Metazoa</taxon>
        <taxon>Spiralia</taxon>
        <taxon>Lophotrochozoa</taxon>
        <taxon>Platyhelminthes</taxon>
        <taxon>Trematoda</taxon>
        <taxon>Digenea</taxon>
        <taxon>Plagiorchiida</taxon>
        <taxon>Troglotremata</taxon>
        <taxon>Troglotrematidae</taxon>
        <taxon>Paragonimus</taxon>
    </lineage>
</organism>
<dbReference type="GO" id="GO:0005930">
    <property type="term" value="C:axoneme"/>
    <property type="evidence" value="ECO:0007669"/>
    <property type="project" value="TreeGrafter"/>
</dbReference>
<dbReference type="EMBL" id="LUCH01000434">
    <property type="protein sequence ID" value="KAF5405150.1"/>
    <property type="molecule type" value="Genomic_DNA"/>
</dbReference>
<keyword evidence="3" id="KW-0969">Cilium</keyword>
<keyword evidence="3" id="KW-0282">Flagellum</keyword>
<gene>
    <name evidence="3" type="ORF">PHET_01446</name>
</gene>
<dbReference type="PROSITE" id="PS50021">
    <property type="entry name" value="CH"/>
    <property type="match status" value="1"/>
</dbReference>
<protein>
    <submittedName>
        <fullName evidence="3">Sperm flagellar protein 1</fullName>
    </submittedName>
</protein>
<reference evidence="3" key="1">
    <citation type="submission" date="2019-05" db="EMBL/GenBank/DDBJ databases">
        <title>Annotation for the trematode Paragonimus heterotremus.</title>
        <authorList>
            <person name="Choi Y.-J."/>
        </authorList>
    </citation>
    <scope>NUCLEOTIDE SEQUENCE</scope>
    <source>
        <strain evidence="3">LC</strain>
    </source>
</reference>
<feature type="domain" description="Calponin-homology (CH)" evidence="2">
    <location>
        <begin position="6"/>
        <end position="111"/>
    </location>
</feature>
<dbReference type="FunFam" id="1.10.418.10:FF:000059">
    <property type="entry name" value="RIKEN cDNA 6430531B16 gene"/>
    <property type="match status" value="1"/>
</dbReference>
<dbReference type="InterPro" id="IPR052111">
    <property type="entry name" value="Spermatogenesis_Ciliary_MAP"/>
</dbReference>
<name>A0A8J4STW6_9TREM</name>
<dbReference type="Proteomes" id="UP000748531">
    <property type="component" value="Unassembled WGS sequence"/>
</dbReference>
<feature type="region of interest" description="Disordered" evidence="1">
    <location>
        <begin position="138"/>
        <end position="173"/>
    </location>
</feature>
<evidence type="ECO:0000259" key="2">
    <source>
        <dbReference type="PROSITE" id="PS50021"/>
    </source>
</evidence>
<evidence type="ECO:0000313" key="4">
    <source>
        <dbReference type="Proteomes" id="UP000748531"/>
    </source>
</evidence>
<dbReference type="AlphaFoldDB" id="A0A8J4STW6"/>
<dbReference type="GO" id="GO:0051493">
    <property type="term" value="P:regulation of cytoskeleton organization"/>
    <property type="evidence" value="ECO:0007669"/>
    <property type="project" value="TreeGrafter"/>
</dbReference>
<keyword evidence="3" id="KW-0966">Cell projection</keyword>
<sequence>MTDIDDSVLQSLYIWVDKVPLTRVKRNISRDFSDGVLMAEVMKHFFPKYVNLHNFPICNASDAKKKNWQLLNWKVFKKLNFELSDDVIGALVAGRPGTIEKVLLLLKTKIERMVADDKGHGYDCRPESDRFQTPITASLHIQNPTTQSRVKKPTGPQRLPNARPHHPVPTSQMDSFHAVPLQRTGMQHVYPGDGQLPGSVDTTGYVARTFYDEKVQECLTLEETVEILNAKIRRLEHLINLKDHRIGELQQIIVGFRGQGVL</sequence>
<dbReference type="InterPro" id="IPR010441">
    <property type="entry name" value="CH_2"/>
</dbReference>
<evidence type="ECO:0000313" key="3">
    <source>
        <dbReference type="EMBL" id="KAF5405150.1"/>
    </source>
</evidence>
<dbReference type="InterPro" id="IPR001715">
    <property type="entry name" value="CH_dom"/>
</dbReference>
<feature type="compositionally biased region" description="Polar residues" evidence="1">
    <location>
        <begin position="138"/>
        <end position="148"/>
    </location>
</feature>